<dbReference type="AlphaFoldDB" id="A0A423Q930"/>
<protein>
    <submittedName>
        <fullName evidence="1">Uncharacterized protein</fullName>
    </submittedName>
</protein>
<organism evidence="1 2">
    <name type="scientific">Salinisphaera orenii YIM 95161</name>
    <dbReference type="NCBI Taxonomy" id="1051139"/>
    <lineage>
        <taxon>Bacteria</taxon>
        <taxon>Pseudomonadati</taxon>
        <taxon>Pseudomonadota</taxon>
        <taxon>Gammaproteobacteria</taxon>
        <taxon>Salinisphaerales</taxon>
        <taxon>Salinisphaeraceae</taxon>
        <taxon>Salinisphaera</taxon>
    </lineage>
</organism>
<reference evidence="1 2" key="1">
    <citation type="submission" date="2013-10" db="EMBL/GenBank/DDBJ databases">
        <title>Salinisphaera halophila YIM 95161 Genome Sequencing.</title>
        <authorList>
            <person name="Lai Q."/>
            <person name="Li C."/>
            <person name="Shao Z."/>
        </authorList>
    </citation>
    <scope>NUCLEOTIDE SEQUENCE [LARGE SCALE GENOMIC DNA]</scope>
    <source>
        <strain evidence="1 2">YIM 95161</strain>
    </source>
</reference>
<sequence length="34" mass="3646">MFVAALAEPAATIAAANTIVLTCFMVDTPDPFFW</sequence>
<gene>
    <name evidence="1" type="ORF">SAHL_01860</name>
</gene>
<name>A0A423Q930_9GAMM</name>
<evidence type="ECO:0000313" key="2">
    <source>
        <dbReference type="Proteomes" id="UP000285123"/>
    </source>
</evidence>
<dbReference type="EMBL" id="AYKF01000013">
    <property type="protein sequence ID" value="ROO36788.1"/>
    <property type="molecule type" value="Genomic_DNA"/>
</dbReference>
<evidence type="ECO:0000313" key="1">
    <source>
        <dbReference type="EMBL" id="ROO36788.1"/>
    </source>
</evidence>
<proteinExistence type="predicted"/>
<comment type="caution">
    <text evidence="1">The sequence shown here is derived from an EMBL/GenBank/DDBJ whole genome shotgun (WGS) entry which is preliminary data.</text>
</comment>
<accession>A0A423Q930</accession>
<dbReference type="Proteomes" id="UP000285123">
    <property type="component" value="Unassembled WGS sequence"/>
</dbReference>